<feature type="binding site" evidence="10">
    <location>
        <begin position="338"/>
        <end position="341"/>
    </location>
    <ligand>
        <name>GMP</name>
        <dbReference type="ChEBI" id="CHEBI:58115"/>
    </ligand>
</feature>
<dbReference type="RefSeq" id="WP_311020589.1">
    <property type="nucleotide sequence ID" value="NZ_JAUHGG010000003.1"/>
</dbReference>
<dbReference type="EC" id="6.5.1.8" evidence="1"/>
<dbReference type="GO" id="GO:0170057">
    <property type="term" value="F:RNA ligase (GTP) activity"/>
    <property type="evidence" value="ECO:0007669"/>
    <property type="project" value="UniProtKB-EC"/>
</dbReference>
<evidence type="ECO:0000256" key="11">
    <source>
        <dbReference type="PIRSR" id="PIRSR601233-3"/>
    </source>
</evidence>
<feature type="binding site" evidence="10">
    <location>
        <begin position="282"/>
        <end position="283"/>
    </location>
    <ligand>
        <name>GMP</name>
        <dbReference type="ChEBI" id="CHEBI:58115"/>
    </ligand>
</feature>
<comment type="cofactor">
    <cofactor evidence="11">
        <name>Mn(2+)</name>
        <dbReference type="ChEBI" id="CHEBI:29035"/>
    </cofactor>
    <text evidence="11">Binds 2 manganese ions per subunit.</text>
</comment>
<feature type="binding site" evidence="11">
    <location>
        <position position="172"/>
    </location>
    <ligand>
        <name>Mn(2+)</name>
        <dbReference type="ChEBI" id="CHEBI:29035"/>
        <label>1</label>
    </ligand>
</feature>
<feature type="active site" description="GMP-histidine intermediate" evidence="9">
    <location>
        <position position="338"/>
    </location>
</feature>
<dbReference type="InterPro" id="IPR036025">
    <property type="entry name" value="RtcB-like_sf"/>
</dbReference>
<dbReference type="GO" id="GO:0006281">
    <property type="term" value="P:DNA repair"/>
    <property type="evidence" value="ECO:0007669"/>
    <property type="project" value="TreeGrafter"/>
</dbReference>
<organism evidence="12 13">
    <name type="scientific">Vibrio parahaemolyticus</name>
    <dbReference type="NCBI Taxonomy" id="670"/>
    <lineage>
        <taxon>Bacteria</taxon>
        <taxon>Pseudomonadati</taxon>
        <taxon>Pseudomonadota</taxon>
        <taxon>Gammaproteobacteria</taxon>
        <taxon>Vibrionales</taxon>
        <taxon>Vibrionaceae</taxon>
        <taxon>Vibrio</taxon>
    </lineage>
</organism>
<dbReference type="PANTHER" id="PTHR43749:SF2">
    <property type="entry name" value="RNA-SPLICING LIGASE RTCB"/>
    <property type="match status" value="1"/>
</dbReference>
<protein>
    <recommendedName>
        <fullName evidence="1">3'-phosphate/5'-hydroxy nucleic acid ligase</fullName>
        <ecNumber evidence="1">6.5.1.8</ecNumber>
    </recommendedName>
</protein>
<evidence type="ECO:0000256" key="2">
    <source>
        <dbReference type="ARBA" id="ARBA00022598"/>
    </source>
</evidence>
<keyword evidence="3 11" id="KW-0479">Metal-binding</keyword>
<keyword evidence="5" id="KW-0692">RNA repair</keyword>
<evidence type="ECO:0000313" key="12">
    <source>
        <dbReference type="EMBL" id="MDS1821674.1"/>
    </source>
</evidence>
<comment type="caution">
    <text evidence="12">The sequence shown here is derived from an EMBL/GenBank/DDBJ whole genome shotgun (WGS) entry which is preliminary data.</text>
</comment>
<name>A0AAW8Q1Y2_VIBPH</name>
<feature type="binding site" evidence="10">
    <location>
        <position position="408"/>
    </location>
    <ligand>
        <name>GMP</name>
        <dbReference type="ChEBI" id="CHEBI:58115"/>
    </ligand>
</feature>
<evidence type="ECO:0000256" key="9">
    <source>
        <dbReference type="PIRSR" id="PIRSR601233-1"/>
    </source>
</evidence>
<feature type="binding site" evidence="11">
    <location>
        <position position="189"/>
    </location>
    <ligand>
        <name>Mn(2+)</name>
        <dbReference type="ChEBI" id="CHEBI:29035"/>
        <label>2</label>
    </ligand>
</feature>
<keyword evidence="4 10" id="KW-0547">Nucleotide-binding</keyword>
<proteinExistence type="predicted"/>
<feature type="binding site" evidence="10">
    <location>
        <begin position="314"/>
        <end position="317"/>
    </location>
    <ligand>
        <name>GMP</name>
        <dbReference type="ChEBI" id="CHEBI:58115"/>
    </ligand>
</feature>
<dbReference type="GO" id="GO:0003909">
    <property type="term" value="F:DNA ligase activity"/>
    <property type="evidence" value="ECO:0007669"/>
    <property type="project" value="TreeGrafter"/>
</dbReference>
<keyword evidence="6 10" id="KW-0342">GTP-binding</keyword>
<feature type="binding site" evidence="11">
    <location>
        <position position="78"/>
    </location>
    <ligand>
        <name>Mn(2+)</name>
        <dbReference type="ChEBI" id="CHEBI:29035"/>
        <label>1</label>
    </ligand>
</feature>
<comment type="catalytic activity">
    <reaction evidence="8">
        <text>a 3'-end 3'-phospho-ribonucleotide-RNA + a 5'-end dephospho-ribonucleoside-RNA + GTP = a ribonucleotidyl-ribonucleotide-RNA + GMP + diphosphate</text>
        <dbReference type="Rhea" id="RHEA:68076"/>
        <dbReference type="Rhea" id="RHEA-COMP:10463"/>
        <dbReference type="Rhea" id="RHEA-COMP:13936"/>
        <dbReference type="Rhea" id="RHEA-COMP:17355"/>
        <dbReference type="ChEBI" id="CHEBI:33019"/>
        <dbReference type="ChEBI" id="CHEBI:37565"/>
        <dbReference type="ChEBI" id="CHEBI:58115"/>
        <dbReference type="ChEBI" id="CHEBI:83062"/>
        <dbReference type="ChEBI" id="CHEBI:138284"/>
        <dbReference type="ChEBI" id="CHEBI:173118"/>
        <dbReference type="EC" id="6.5.1.8"/>
    </reaction>
</comment>
<feature type="binding site" evidence="10">
    <location>
        <begin position="171"/>
        <end position="175"/>
    </location>
    <ligand>
        <name>GMP</name>
        <dbReference type="ChEBI" id="CHEBI:58115"/>
    </ligand>
</feature>
<dbReference type="InterPro" id="IPR052915">
    <property type="entry name" value="RtcB-like"/>
</dbReference>
<dbReference type="GO" id="GO:0005525">
    <property type="term" value="F:GTP binding"/>
    <property type="evidence" value="ECO:0007669"/>
    <property type="project" value="UniProtKB-KW"/>
</dbReference>
<dbReference type="PANTHER" id="PTHR43749">
    <property type="entry name" value="RNA-SPLICING LIGASE RTCB"/>
    <property type="match status" value="1"/>
</dbReference>
<dbReference type="SUPFAM" id="SSF103365">
    <property type="entry name" value="Hypothetical protein PH1602"/>
    <property type="match status" value="1"/>
</dbReference>
<evidence type="ECO:0000256" key="4">
    <source>
        <dbReference type="ARBA" id="ARBA00022741"/>
    </source>
</evidence>
<dbReference type="AlphaFoldDB" id="A0AAW8Q1Y2"/>
<dbReference type="EMBL" id="JAUHGG010000003">
    <property type="protein sequence ID" value="MDS1821674.1"/>
    <property type="molecule type" value="Genomic_DNA"/>
</dbReference>
<evidence type="ECO:0000256" key="5">
    <source>
        <dbReference type="ARBA" id="ARBA00022800"/>
    </source>
</evidence>
<evidence type="ECO:0000313" key="13">
    <source>
        <dbReference type="Proteomes" id="UP001253193"/>
    </source>
</evidence>
<dbReference type="GO" id="GO:0042245">
    <property type="term" value="P:RNA repair"/>
    <property type="evidence" value="ECO:0007669"/>
    <property type="project" value="UniProtKB-KW"/>
</dbReference>
<dbReference type="InterPro" id="IPR001233">
    <property type="entry name" value="RtcB"/>
</dbReference>
<keyword evidence="2 12" id="KW-0436">Ligase</keyword>
<evidence type="ECO:0000256" key="7">
    <source>
        <dbReference type="ARBA" id="ARBA00023211"/>
    </source>
</evidence>
<evidence type="ECO:0000256" key="10">
    <source>
        <dbReference type="PIRSR" id="PIRSR601233-2"/>
    </source>
</evidence>
<evidence type="ECO:0000256" key="3">
    <source>
        <dbReference type="ARBA" id="ARBA00022723"/>
    </source>
</evidence>
<feature type="binding site" evidence="11">
    <location>
        <position position="282"/>
    </location>
    <ligand>
        <name>Mn(2+)</name>
        <dbReference type="ChEBI" id="CHEBI:29035"/>
        <label>2</label>
    </ligand>
</feature>
<evidence type="ECO:0000256" key="6">
    <source>
        <dbReference type="ARBA" id="ARBA00023134"/>
    </source>
</evidence>
<sequence length="409" mass="45436">MAKTNYIFEQTAGVPLMMWTRGIDVADEAKKQLKEVAGMPFIFKHLAVMPDVHVGKGATIGSVIPTLGAVMPSAVGVDIGCGMYAAKTNLKAQDLPCDLAAVRKQLENNIPHGRSDHGLEDDKGAFKKISPENKKRWDDHLSERYKAIIEKHPRAYTKNAKRHLGTLGGGNHFIEVCLDGEDNLWFMIHSGSRGAGNKLGSHFIGLAQKEMDRYFVSQHLPNKDLAYLVEGTEVFKDYIEAVLWAQDYALHNRASMMDAMVKVMKRFCPQLELTDEQVNCHHNFVRKEAHFGENIWVTRKGAVCVREGMLGIIPGSMGAQTFIVEGTGSQNSFCSCSHGAGRAMSRAQARKRFTVDDHIKAMEGIEARTDEAVIDETPMAYKPITDVMKAQSDLVTIQHELRQIINIKG</sequence>
<accession>A0AAW8Q1Y2</accession>
<gene>
    <name evidence="12" type="ORF">QX249_13530</name>
</gene>
<dbReference type="GO" id="GO:0006396">
    <property type="term" value="P:RNA processing"/>
    <property type="evidence" value="ECO:0007669"/>
    <property type="project" value="InterPro"/>
</dbReference>
<evidence type="ECO:0000256" key="1">
    <source>
        <dbReference type="ARBA" id="ARBA00012726"/>
    </source>
</evidence>
<keyword evidence="7 11" id="KW-0464">Manganese</keyword>
<dbReference type="Proteomes" id="UP001253193">
    <property type="component" value="Unassembled WGS sequence"/>
</dbReference>
<reference evidence="12" key="1">
    <citation type="submission" date="2023-06" db="EMBL/GenBank/DDBJ databases">
        <title>Genomic Diversity of Vibrio spp. and Metagenomic Analysis of Pathogens in Florida Gulf Coastal Waters Following Hurricane Ian.</title>
        <authorList>
            <person name="Brumfield K.D."/>
        </authorList>
    </citation>
    <scope>NUCLEOTIDE SEQUENCE</scope>
    <source>
        <strain evidence="12">WBS2B-138</strain>
    </source>
</reference>
<dbReference type="Gene3D" id="3.90.1860.10">
    <property type="entry name" value="tRNA-splicing ligase RtcB"/>
    <property type="match status" value="1"/>
</dbReference>
<evidence type="ECO:0000256" key="8">
    <source>
        <dbReference type="ARBA" id="ARBA00047746"/>
    </source>
</evidence>
<dbReference type="Pfam" id="PF01139">
    <property type="entry name" value="RtcB"/>
    <property type="match status" value="1"/>
</dbReference>
<dbReference type="GO" id="GO:0030145">
    <property type="term" value="F:manganese ion binding"/>
    <property type="evidence" value="ECO:0007669"/>
    <property type="project" value="TreeGrafter"/>
</dbReference>